<keyword evidence="7" id="KW-0756">Sterol biosynthesis</keyword>
<dbReference type="EMBL" id="DS499594">
    <property type="protein sequence ID" value="EDP56746.1"/>
    <property type="molecule type" value="Genomic_DNA"/>
</dbReference>
<dbReference type="OrthoDB" id="58557at2759"/>
<protein>
    <submittedName>
        <fullName evidence="16">EBP domain protein, putative</fullName>
    </submittedName>
</protein>
<feature type="transmembrane region" description="Helical" evidence="14">
    <location>
        <begin position="146"/>
        <end position="164"/>
    </location>
</feature>
<evidence type="ECO:0000256" key="12">
    <source>
        <dbReference type="ARBA" id="ARBA00023235"/>
    </source>
</evidence>
<dbReference type="GO" id="GO:0016126">
    <property type="term" value="P:sterol biosynthetic process"/>
    <property type="evidence" value="ECO:0007669"/>
    <property type="project" value="UniProtKB-KW"/>
</dbReference>
<dbReference type="GO" id="GO:0004769">
    <property type="term" value="F:steroid Delta-isomerase activity"/>
    <property type="evidence" value="ECO:0007669"/>
    <property type="project" value="TreeGrafter"/>
</dbReference>
<evidence type="ECO:0000256" key="2">
    <source>
        <dbReference type="ARBA" id="ARBA00008337"/>
    </source>
</evidence>
<keyword evidence="8" id="KW-0443">Lipid metabolism</keyword>
<feature type="domain" description="EXPERA" evidence="15">
    <location>
        <begin position="59"/>
        <end position="205"/>
    </location>
</feature>
<keyword evidence="9 13" id="KW-0472">Membrane</keyword>
<organism evidence="16 17">
    <name type="scientific">Aspergillus fumigatus (strain CBS 144.89 / FGSC A1163 / CEA10)</name>
    <name type="common">Neosartorya fumigata</name>
    <dbReference type="NCBI Taxonomy" id="451804"/>
    <lineage>
        <taxon>Eukaryota</taxon>
        <taxon>Fungi</taxon>
        <taxon>Dikarya</taxon>
        <taxon>Ascomycota</taxon>
        <taxon>Pezizomycotina</taxon>
        <taxon>Eurotiomycetes</taxon>
        <taxon>Eurotiomycetidae</taxon>
        <taxon>Eurotiales</taxon>
        <taxon>Aspergillaceae</taxon>
        <taxon>Aspergillus</taxon>
        <taxon>Aspergillus subgen. Fumigati</taxon>
    </lineage>
</organism>
<accession>B0XN56</accession>
<dbReference type="PANTHER" id="PTHR14207:SF0">
    <property type="entry name" value="3-BETA-HYDROXYSTEROID-DELTA(8),DELTA(7)-ISOMERASE"/>
    <property type="match status" value="1"/>
</dbReference>
<dbReference type="PROSITE" id="PS51751">
    <property type="entry name" value="EXPERA"/>
    <property type="match status" value="1"/>
</dbReference>
<dbReference type="GO" id="GO:0005783">
    <property type="term" value="C:endoplasmic reticulum"/>
    <property type="evidence" value="ECO:0007669"/>
    <property type="project" value="TreeGrafter"/>
</dbReference>
<evidence type="ECO:0000313" key="17">
    <source>
        <dbReference type="Proteomes" id="UP000001699"/>
    </source>
</evidence>
<evidence type="ECO:0000256" key="14">
    <source>
        <dbReference type="SAM" id="Phobius"/>
    </source>
</evidence>
<reference evidence="16 17" key="1">
    <citation type="journal article" date="2008" name="PLoS Genet.">
        <title>Genomic islands in the pathogenic filamentous fungus Aspergillus fumigatus.</title>
        <authorList>
            <person name="Fedorova N.D."/>
            <person name="Khaldi N."/>
            <person name="Joardar V.S."/>
            <person name="Maiti R."/>
            <person name="Amedeo P."/>
            <person name="Anderson M.J."/>
            <person name="Crabtree J."/>
            <person name="Silva J.C."/>
            <person name="Badger J.H."/>
            <person name="Albarraq A."/>
            <person name="Angiuoli S."/>
            <person name="Bussey H."/>
            <person name="Bowyer P."/>
            <person name="Cotty P.J."/>
            <person name="Dyer P.S."/>
            <person name="Egan A."/>
            <person name="Galens K."/>
            <person name="Fraser-Liggett C.M."/>
            <person name="Haas B.J."/>
            <person name="Inman J.M."/>
            <person name="Kent R."/>
            <person name="Lemieux S."/>
            <person name="Malavazi I."/>
            <person name="Orvis J."/>
            <person name="Roemer T."/>
            <person name="Ronning C.M."/>
            <person name="Sundaram J.P."/>
            <person name="Sutton G."/>
            <person name="Turner G."/>
            <person name="Venter J.C."/>
            <person name="White O.R."/>
            <person name="Whitty B.R."/>
            <person name="Youngman P."/>
            <person name="Wolfe K.H."/>
            <person name="Goldman G.H."/>
            <person name="Wortman J.R."/>
            <person name="Jiang B."/>
            <person name="Denning D.W."/>
            <person name="Nierman W.C."/>
        </authorList>
    </citation>
    <scope>NUCLEOTIDE SEQUENCE [LARGE SCALE GENOMIC DNA]</scope>
    <source>
        <strain evidence="17">CBS 144.89 / FGSC A1163 / CEA10</strain>
    </source>
</reference>
<keyword evidence="6 13" id="KW-1133">Transmembrane helix</keyword>
<feature type="transmembrane region" description="Helical" evidence="14">
    <location>
        <begin position="64"/>
        <end position="83"/>
    </location>
</feature>
<evidence type="ECO:0000256" key="7">
    <source>
        <dbReference type="ARBA" id="ARBA00023011"/>
    </source>
</evidence>
<keyword evidence="4 13" id="KW-0812">Transmembrane</keyword>
<comment type="similarity">
    <text evidence="2">Belongs to the EBP family.</text>
</comment>
<evidence type="ECO:0000256" key="5">
    <source>
        <dbReference type="ARBA" id="ARBA00022955"/>
    </source>
</evidence>
<dbReference type="InterPro" id="IPR007905">
    <property type="entry name" value="EBP"/>
</dbReference>
<gene>
    <name evidence="16" type="ORF">AFUB_014650</name>
</gene>
<keyword evidence="10" id="KW-1207">Sterol metabolism</keyword>
<keyword evidence="12" id="KW-0413">Isomerase</keyword>
<evidence type="ECO:0000256" key="11">
    <source>
        <dbReference type="ARBA" id="ARBA00023221"/>
    </source>
</evidence>
<evidence type="ECO:0000256" key="1">
    <source>
        <dbReference type="ARBA" id="ARBA00004141"/>
    </source>
</evidence>
<dbReference type="GO" id="GO:0047750">
    <property type="term" value="F:cholestenol delta-isomerase activity"/>
    <property type="evidence" value="ECO:0007669"/>
    <property type="project" value="InterPro"/>
</dbReference>
<dbReference type="HOGENOM" id="CLU_072128_0_0_1"/>
<name>B0XN56_ASPFC</name>
<feature type="transmembrane region" description="Helical" evidence="14">
    <location>
        <begin position="184"/>
        <end position="203"/>
    </location>
</feature>
<sequence>MSGQVSSHPYYPLDAHVKDYAPNATSILRLLATSSIAASVLLGGTLALVSFLRPRLSKADRFAILWFVLSGTIHCFFEGYFIIRHDHMASAQDFLGQLWKEYALSDSRYMTSDTLVLCLETMTVLIWGPLCFFVAYLILDQHSLRHPLQLIVCMSHLYGDTLYYATSLYDHYVHGRSYCRPEAYYFWIYYFLMNFIWIVIPFCKFQHLGVEAKTRSFRSQITFLRVSRQFPMPSTLCSECLQKKRLDNARHCRTDGLPVEAYDYSWILIRSEYGWM</sequence>
<dbReference type="PhylomeDB" id="B0XN56"/>
<keyword evidence="3" id="KW-0444">Lipid biosynthesis</keyword>
<dbReference type="GO" id="GO:0016020">
    <property type="term" value="C:membrane"/>
    <property type="evidence" value="ECO:0007669"/>
    <property type="project" value="UniProtKB-SubCell"/>
</dbReference>
<evidence type="ECO:0000256" key="4">
    <source>
        <dbReference type="ARBA" id="ARBA00022692"/>
    </source>
</evidence>
<feature type="transmembrane region" description="Helical" evidence="14">
    <location>
        <begin position="114"/>
        <end position="139"/>
    </location>
</feature>
<dbReference type="GO" id="GO:0000247">
    <property type="term" value="F:C-8 sterol isomerase activity"/>
    <property type="evidence" value="ECO:0007669"/>
    <property type="project" value="TreeGrafter"/>
</dbReference>
<dbReference type="Proteomes" id="UP000001699">
    <property type="component" value="Unassembled WGS sequence"/>
</dbReference>
<feature type="transmembrane region" description="Helical" evidence="14">
    <location>
        <begin position="27"/>
        <end position="52"/>
    </location>
</feature>
<evidence type="ECO:0000256" key="10">
    <source>
        <dbReference type="ARBA" id="ARBA00023166"/>
    </source>
</evidence>
<evidence type="ECO:0000256" key="3">
    <source>
        <dbReference type="ARBA" id="ARBA00022516"/>
    </source>
</evidence>
<evidence type="ECO:0000256" key="8">
    <source>
        <dbReference type="ARBA" id="ARBA00023098"/>
    </source>
</evidence>
<keyword evidence="5" id="KW-0752">Steroid biosynthesis</keyword>
<dbReference type="PANTHER" id="PTHR14207">
    <property type="entry name" value="STEROL ISOMERASE"/>
    <property type="match status" value="1"/>
</dbReference>
<evidence type="ECO:0000256" key="9">
    <source>
        <dbReference type="ARBA" id="ARBA00023136"/>
    </source>
</evidence>
<keyword evidence="11" id="KW-0753">Steroid metabolism</keyword>
<dbReference type="AlphaFoldDB" id="B0XN56"/>
<proteinExistence type="inferred from homology"/>
<keyword evidence="17" id="KW-1185">Reference proteome</keyword>
<dbReference type="Pfam" id="PF05241">
    <property type="entry name" value="EBP"/>
    <property type="match status" value="1"/>
</dbReference>
<evidence type="ECO:0000256" key="13">
    <source>
        <dbReference type="PROSITE-ProRule" id="PRU01087"/>
    </source>
</evidence>
<evidence type="ECO:0000259" key="15">
    <source>
        <dbReference type="PROSITE" id="PS51751"/>
    </source>
</evidence>
<comment type="subcellular location">
    <subcellularLocation>
        <location evidence="1">Membrane</location>
        <topology evidence="1">Multi-pass membrane protein</topology>
    </subcellularLocation>
</comment>
<dbReference type="InterPro" id="IPR033118">
    <property type="entry name" value="EXPERA"/>
</dbReference>
<evidence type="ECO:0000256" key="6">
    <source>
        <dbReference type="ARBA" id="ARBA00022989"/>
    </source>
</evidence>
<evidence type="ECO:0000313" key="16">
    <source>
        <dbReference type="EMBL" id="EDP56746.1"/>
    </source>
</evidence>